<dbReference type="SUPFAM" id="SSF47336">
    <property type="entry name" value="ACP-like"/>
    <property type="match status" value="1"/>
</dbReference>
<dbReference type="SMART" id="SM00825">
    <property type="entry name" value="PKS_KS"/>
    <property type="match status" value="1"/>
</dbReference>
<keyword evidence="3" id="KW-0596">Phosphopantetheine</keyword>
<evidence type="ECO:0000259" key="7">
    <source>
        <dbReference type="PROSITE" id="PS52004"/>
    </source>
</evidence>
<proteinExistence type="inferred from homology"/>
<dbReference type="InterPro" id="IPR018201">
    <property type="entry name" value="Ketoacyl_synth_AS"/>
</dbReference>
<feature type="domain" description="Carrier" evidence="6">
    <location>
        <begin position="1370"/>
        <end position="1445"/>
    </location>
</feature>
<dbReference type="InterPro" id="IPR050091">
    <property type="entry name" value="PKS_NRPS_Biosynth_Enz"/>
</dbReference>
<keyword evidence="4" id="KW-0597">Phosphoprotein</keyword>
<dbReference type="Pfam" id="PF00698">
    <property type="entry name" value="Acyl_transf_1"/>
    <property type="match status" value="1"/>
</dbReference>
<dbReference type="Gene3D" id="3.30.70.250">
    <property type="entry name" value="Malonyl-CoA ACP transacylase, ACP-binding"/>
    <property type="match status" value="1"/>
</dbReference>
<evidence type="ECO:0000313" key="9">
    <source>
        <dbReference type="Proteomes" id="UP000241074"/>
    </source>
</evidence>
<dbReference type="Gene3D" id="3.40.366.10">
    <property type="entry name" value="Malonyl-Coenzyme A Acyl Carrier Protein, domain 2"/>
    <property type="match status" value="1"/>
</dbReference>
<dbReference type="CDD" id="cd00833">
    <property type="entry name" value="PKS"/>
    <property type="match status" value="1"/>
</dbReference>
<dbReference type="InterPro" id="IPR002347">
    <property type="entry name" value="SDR_fam"/>
</dbReference>
<dbReference type="SMART" id="SM00827">
    <property type="entry name" value="PKS_AT"/>
    <property type="match status" value="1"/>
</dbReference>
<protein>
    <submittedName>
        <fullName evidence="8">Uncharacterized protein</fullName>
    </submittedName>
</protein>
<dbReference type="InterPro" id="IPR029058">
    <property type="entry name" value="AB_hydrolase_fold"/>
</dbReference>
<dbReference type="InterPro" id="IPR014043">
    <property type="entry name" value="Acyl_transferase_dom"/>
</dbReference>
<dbReference type="InterPro" id="IPR006162">
    <property type="entry name" value="Ppantetheine_attach_site"/>
</dbReference>
<dbReference type="InterPro" id="IPR032821">
    <property type="entry name" value="PKS_assoc"/>
</dbReference>
<dbReference type="RefSeq" id="WP_106891059.1">
    <property type="nucleotide sequence ID" value="NZ_CP027860.1"/>
</dbReference>
<gene>
    <name evidence="8" type="ORF">C7S18_07985</name>
</gene>
<dbReference type="Pfam" id="PF00109">
    <property type="entry name" value="ketoacyl-synt"/>
    <property type="match status" value="1"/>
</dbReference>
<accession>A0A2P1PQM5</accession>
<dbReference type="GO" id="GO:0006633">
    <property type="term" value="P:fatty acid biosynthetic process"/>
    <property type="evidence" value="ECO:0007669"/>
    <property type="project" value="UniProtKB-UniPathway"/>
</dbReference>
<evidence type="ECO:0000259" key="6">
    <source>
        <dbReference type="PROSITE" id="PS50075"/>
    </source>
</evidence>
<dbReference type="SMART" id="SM00823">
    <property type="entry name" value="PKS_PP"/>
    <property type="match status" value="1"/>
</dbReference>
<dbReference type="InterPro" id="IPR020806">
    <property type="entry name" value="PKS_PP-bd"/>
</dbReference>
<dbReference type="PROSITE" id="PS50075">
    <property type="entry name" value="CARRIER"/>
    <property type="match status" value="1"/>
</dbReference>
<dbReference type="KEGG" id="xba:C7S18_07985"/>
<reference evidence="8 9" key="1">
    <citation type="submission" date="2018-03" db="EMBL/GenBank/DDBJ databases">
        <title>Ahniella affigens gen. nov., sp. nov., a gammaproteobacterium isolated from sandy soil near a stream.</title>
        <authorList>
            <person name="Ko Y."/>
            <person name="Kim J.-H."/>
        </authorList>
    </citation>
    <scope>NUCLEOTIDE SEQUENCE [LARGE SCALE GENOMIC DNA]</scope>
    <source>
        <strain evidence="8 9">D13</strain>
    </source>
</reference>
<dbReference type="InterPro" id="IPR014031">
    <property type="entry name" value="Ketoacyl_synth_C"/>
</dbReference>
<keyword evidence="9" id="KW-1185">Reference proteome</keyword>
<dbReference type="InterPro" id="IPR014030">
    <property type="entry name" value="Ketoacyl_synth_N"/>
</dbReference>
<keyword evidence="5" id="KW-0808">Transferase</keyword>
<dbReference type="InterPro" id="IPR009081">
    <property type="entry name" value="PP-bd_ACP"/>
</dbReference>
<dbReference type="UniPathway" id="UPA00094"/>
<dbReference type="SUPFAM" id="SSF51735">
    <property type="entry name" value="NAD(P)-binding Rossmann-fold domains"/>
    <property type="match status" value="2"/>
</dbReference>
<dbReference type="InterPro" id="IPR057326">
    <property type="entry name" value="KR_dom"/>
</dbReference>
<dbReference type="Gene3D" id="3.30.70.3290">
    <property type="match status" value="1"/>
</dbReference>
<evidence type="ECO:0000313" key="8">
    <source>
        <dbReference type="EMBL" id="AVP97135.1"/>
    </source>
</evidence>
<dbReference type="Pfam" id="PF08659">
    <property type="entry name" value="KR"/>
    <property type="match status" value="1"/>
</dbReference>
<evidence type="ECO:0000256" key="2">
    <source>
        <dbReference type="ARBA" id="ARBA00006484"/>
    </source>
</evidence>
<dbReference type="InterPro" id="IPR016035">
    <property type="entry name" value="Acyl_Trfase/lysoPLipase"/>
</dbReference>
<dbReference type="InterPro" id="IPR036736">
    <property type="entry name" value="ACP-like_sf"/>
</dbReference>
<dbReference type="SUPFAM" id="SSF52151">
    <property type="entry name" value="FabD/lysophospholipase-like"/>
    <property type="match status" value="1"/>
</dbReference>
<dbReference type="Gene3D" id="3.40.50.1820">
    <property type="entry name" value="alpha/beta hydrolase"/>
    <property type="match status" value="1"/>
</dbReference>
<dbReference type="InterPro" id="IPR001227">
    <property type="entry name" value="Ac_transferase_dom_sf"/>
</dbReference>
<dbReference type="GO" id="GO:0004315">
    <property type="term" value="F:3-oxoacyl-[acyl-carrier-protein] synthase activity"/>
    <property type="evidence" value="ECO:0007669"/>
    <property type="project" value="InterPro"/>
</dbReference>
<dbReference type="SMART" id="SM00822">
    <property type="entry name" value="PKS_KR"/>
    <property type="match status" value="1"/>
</dbReference>
<dbReference type="InterPro" id="IPR016039">
    <property type="entry name" value="Thiolase-like"/>
</dbReference>
<feature type="domain" description="Ketosynthase family 3 (KS3)" evidence="7">
    <location>
        <begin position="5"/>
        <end position="430"/>
    </location>
</feature>
<comment type="pathway">
    <text evidence="1">Lipid metabolism; fatty acid biosynthesis.</text>
</comment>
<dbReference type="PROSITE" id="PS00606">
    <property type="entry name" value="KS3_1"/>
    <property type="match status" value="1"/>
</dbReference>
<dbReference type="PANTHER" id="PTHR43775">
    <property type="entry name" value="FATTY ACID SYNTHASE"/>
    <property type="match status" value="1"/>
</dbReference>
<dbReference type="InterPro" id="IPR036291">
    <property type="entry name" value="NAD(P)-bd_dom_sf"/>
</dbReference>
<organism evidence="8 9">
    <name type="scientific">Ahniella affigens</name>
    <dbReference type="NCBI Taxonomy" id="2021234"/>
    <lineage>
        <taxon>Bacteria</taxon>
        <taxon>Pseudomonadati</taxon>
        <taxon>Pseudomonadota</taxon>
        <taxon>Gammaproteobacteria</taxon>
        <taxon>Lysobacterales</taxon>
        <taxon>Rhodanobacteraceae</taxon>
        <taxon>Ahniella</taxon>
    </lineage>
</organism>
<comment type="similarity">
    <text evidence="2">Belongs to the short-chain dehydrogenases/reductases (SDR) family.</text>
</comment>
<dbReference type="Gene3D" id="3.40.50.720">
    <property type="entry name" value="NAD(P)-binding Rossmann-like Domain"/>
    <property type="match status" value="1"/>
</dbReference>
<dbReference type="SUPFAM" id="SSF53901">
    <property type="entry name" value="Thiolase-like"/>
    <property type="match status" value="1"/>
</dbReference>
<dbReference type="InterPro" id="IPR013968">
    <property type="entry name" value="PKS_KR"/>
</dbReference>
<dbReference type="EMBL" id="CP027860">
    <property type="protein sequence ID" value="AVP97135.1"/>
    <property type="molecule type" value="Genomic_DNA"/>
</dbReference>
<dbReference type="Pfam" id="PF00550">
    <property type="entry name" value="PP-binding"/>
    <property type="match status" value="1"/>
</dbReference>
<evidence type="ECO:0000256" key="4">
    <source>
        <dbReference type="ARBA" id="ARBA00022553"/>
    </source>
</evidence>
<dbReference type="PANTHER" id="PTHR43775:SF51">
    <property type="entry name" value="INACTIVE PHENOLPHTHIOCEROL SYNTHESIS POLYKETIDE SYNTHASE TYPE I PKS1-RELATED"/>
    <property type="match status" value="1"/>
</dbReference>
<dbReference type="PRINTS" id="PR00081">
    <property type="entry name" value="GDHRDH"/>
</dbReference>
<dbReference type="InterPro" id="IPR020841">
    <property type="entry name" value="PKS_Beta-ketoAc_synthase_dom"/>
</dbReference>
<evidence type="ECO:0000256" key="3">
    <source>
        <dbReference type="ARBA" id="ARBA00022450"/>
    </source>
</evidence>
<dbReference type="GO" id="GO:0031177">
    <property type="term" value="F:phosphopantetheine binding"/>
    <property type="evidence" value="ECO:0007669"/>
    <property type="project" value="InterPro"/>
</dbReference>
<dbReference type="GO" id="GO:0004312">
    <property type="term" value="F:fatty acid synthase activity"/>
    <property type="evidence" value="ECO:0007669"/>
    <property type="project" value="TreeGrafter"/>
</dbReference>
<reference evidence="8 9" key="2">
    <citation type="submission" date="2018-03" db="EMBL/GenBank/DDBJ databases">
        <authorList>
            <person name="Keele B.F."/>
        </authorList>
    </citation>
    <scope>NUCLEOTIDE SEQUENCE [LARGE SCALE GENOMIC DNA]</scope>
    <source>
        <strain evidence="8 9">D13</strain>
    </source>
</reference>
<dbReference type="SUPFAM" id="SSF55048">
    <property type="entry name" value="Probable ACP-binding domain of malonyl-CoA ACP transacylase"/>
    <property type="match status" value="1"/>
</dbReference>
<dbReference type="Proteomes" id="UP000241074">
    <property type="component" value="Chromosome"/>
</dbReference>
<dbReference type="PROSITE" id="PS52004">
    <property type="entry name" value="KS3_2"/>
    <property type="match status" value="1"/>
</dbReference>
<evidence type="ECO:0000256" key="1">
    <source>
        <dbReference type="ARBA" id="ARBA00005194"/>
    </source>
</evidence>
<dbReference type="InterPro" id="IPR016036">
    <property type="entry name" value="Malonyl_transacylase_ACP-bd"/>
</dbReference>
<dbReference type="Pfam" id="PF02801">
    <property type="entry name" value="Ketoacyl-synt_C"/>
    <property type="match status" value="1"/>
</dbReference>
<evidence type="ECO:0000256" key="5">
    <source>
        <dbReference type="ARBA" id="ARBA00022679"/>
    </source>
</evidence>
<dbReference type="PROSITE" id="PS00012">
    <property type="entry name" value="PHOSPHOPANTETHEINE"/>
    <property type="match status" value="1"/>
</dbReference>
<dbReference type="Pfam" id="PF16197">
    <property type="entry name" value="KAsynt_C_assoc"/>
    <property type="match status" value="1"/>
</dbReference>
<name>A0A2P1PQM5_9GAMM</name>
<sequence length="1480" mass="157569">MSHTDNAIAIIGMSCRFPDADHPRELWQNLCAGHESVRLFTADELLAAGVPREQIRDPAYIPAGCVVRDIDAFDAAFFGFTPREAEILDPQQRLLLECAYHALEDAGYARVDQIGDVGVYVGVSSSSYAQQVLATRPDVIEAMGVMALTIANDKDFAASQIAYRLGLTGPAISVATACSTSLVAIHTACTALLNFECDVALAGGASIKAQQVEGYHYQQGGILSADGHCRPFAAEASGTISGSGAGIVTLKRLADAEADGDTIYAVIAGSAVNNDGADKLGFTAPSVRGQARAIREALAIARTDPAEIGYVEAHGTATPLGDPVEIAALTEAHGKNAALPACAIGSIKSNFGHLDAAAGVAGLIKTALAVASGTIPPSLHFATPNPQIGLERTRFFVANQTQHWPLSGARCAGVSSFGIGGTNAHIVLREWEPGQTAASTSRPAQLIVASAKDAATLTPLQEALDQALTASDRPILADASFTLIAGRPAYRFRAARAYDSQSNLATGDWIQREARSDLKVAWLFPGQGSQHVQMARDLYLEEPVFRDTVQTLSAWVRQHAGWDPIALLYPDEDADQQQAEAALNNTRYTQIALFIVEYAMAQLWRSLRGEPDLMVGHSLSEYVAACVAGVLEVEDALHLLDARSRMIASLPNGTMASVQIDAPSLLSQMLTGVDLCAENGPEHCVIGGPTEAVAAMLARLAGSGIEGRVLDVSHAFHSAMLDPILDEFRALVARTPRQAPKRQYLSSTTGRLVTEAEVLDPDYWVRHLRETVAFRSAMETIRGLPDSWMILDLGPSGTAASLARVNGVTMNRVVRCLPRDGHSGSARATWLNAVGNVWAAGKDLNLEALHAGETRRKVRLPGYAFARTRHWLEPGDAQQLPPPRMNAAALPLFTCNWNRDSKPAATVKPVSHRLVFGESFEAVAEWLDHRDRARITLVQAGDTFAGLNGAFTIRPQVAEDYQRLFAALAVDAPPVDQIVFAWPLQHTAAFVPGSNLLAMQCALAHLVAARKRAAALAPTDFVMLVRRAFQVSGDDVINPSQRALAAMVTVLAQEEPDWSCRVIDLGNQVDPRALHAALGGPTDSPIVPLVALRGRFRFVPTFAHAEVAAATAETDWHGKVVVITGGAGQIGLALAGIWANRGARVVLTGRRALTQLPTAVQDRLTALQRLNDRVTYHGVNLSDVDALAALLLDVKHRYGHVDLLIHAAANMDHTGLGLLASADAESFERHHLAKIAGTAALVSATAAANVGSVVLMSSLAACLGGIGMSAYAAANAFMEALVEGPMSASRPAQWYAIGWDGLSADPAVAAPFSSKDVASLIEQVLGTEAPGVYQASREDMDSRWRQWVDRGLGKTRTPTPPNVDRSGYVAPATDTERVIAAAFEELIGTKPVGAKDDFFALGGDSLLATQLCSRLRKLCQVDLPISAIFEHAVVERLAAYLISLQATSVIGDAEVLDLVRELADLDESALEDLLNAQEKS</sequence>
<dbReference type="Gene3D" id="3.40.47.10">
    <property type="match status" value="1"/>
</dbReference>
<dbReference type="OrthoDB" id="9030879at2"/>